<accession>A0ABP0C061</accession>
<sequence>MALRRSATLNAGPDQLNPWRPFTKSSFEIYRNNLSSIICGLSTLLPLLLRTRAGDCFMTSADSQ</sequence>
<comment type="caution">
    <text evidence="1">The sequence shown here is derived from an EMBL/GenBank/DDBJ whole genome shotgun (WGS) entry which is preliminary data.</text>
</comment>
<keyword evidence="2" id="KW-1185">Reference proteome</keyword>
<organism evidence="1 2">
    <name type="scientific">Sporothrix eucalyptigena</name>
    <dbReference type="NCBI Taxonomy" id="1812306"/>
    <lineage>
        <taxon>Eukaryota</taxon>
        <taxon>Fungi</taxon>
        <taxon>Dikarya</taxon>
        <taxon>Ascomycota</taxon>
        <taxon>Pezizomycotina</taxon>
        <taxon>Sordariomycetes</taxon>
        <taxon>Sordariomycetidae</taxon>
        <taxon>Ophiostomatales</taxon>
        <taxon>Ophiostomataceae</taxon>
        <taxon>Sporothrix</taxon>
    </lineage>
</organism>
<proteinExistence type="predicted"/>
<reference evidence="1 2" key="1">
    <citation type="submission" date="2024-01" db="EMBL/GenBank/DDBJ databases">
        <authorList>
            <person name="Allen C."/>
            <person name="Tagirdzhanova G."/>
        </authorList>
    </citation>
    <scope>NUCLEOTIDE SEQUENCE [LARGE SCALE GENOMIC DNA]</scope>
</reference>
<dbReference type="Proteomes" id="UP001642482">
    <property type="component" value="Unassembled WGS sequence"/>
</dbReference>
<protein>
    <submittedName>
        <fullName evidence="1">Uncharacterized protein</fullName>
    </submittedName>
</protein>
<evidence type="ECO:0000313" key="1">
    <source>
        <dbReference type="EMBL" id="CAK7225369.1"/>
    </source>
</evidence>
<name>A0ABP0C061_9PEZI</name>
<gene>
    <name evidence="1" type="ORF">SEUCBS140593_005881</name>
</gene>
<evidence type="ECO:0000313" key="2">
    <source>
        <dbReference type="Proteomes" id="UP001642482"/>
    </source>
</evidence>
<dbReference type="EMBL" id="CAWUHD010000059">
    <property type="protein sequence ID" value="CAK7225369.1"/>
    <property type="molecule type" value="Genomic_DNA"/>
</dbReference>